<name>A0A194X3Y6_MOLSC</name>
<dbReference type="AlphaFoldDB" id="A0A194X3Y6"/>
<keyword evidence="2" id="KW-1185">Reference proteome</keyword>
<gene>
    <name evidence="1" type="ORF">LY89DRAFT_124635</name>
</gene>
<dbReference type="InParanoid" id="A0A194X3Y6"/>
<dbReference type="OrthoDB" id="5238236at2759"/>
<dbReference type="EMBL" id="KQ947419">
    <property type="protein sequence ID" value="KUJ14900.1"/>
    <property type="molecule type" value="Genomic_DNA"/>
</dbReference>
<sequence>MIETKQIPIWLTFATTVFLDINQTLRGRVSIAFDELQVVANHVKNTLDGYFEFSKSIPAPRTWPKSYEEMLREFREGVAETILKDVVFPLKSKYYKKVDGIAPGETARFYLLKGQPILCGMFAFRATLELHHGGVNLCNAYRTVTYPAQFYNALRQKENPVQPWPMMEEAIAIHTEARVFVGSAPKTVQESLRQICLVVGYSASAFAQNRRPNRPLPISKNGARGLKDDTVLGSFFRDDLEGRGGRVFSLQNVEKLLNEEAKTTELASDPKNKALRREWATTKHLTPLQLLEALTQFMPVELPKIDFNYFRMHQQSVELLRRLRVELDADLKKHFGPMYFKNESQLPSVGLYVIIAAFLSSKAAEELKLDGTGSKILEKAGNILEDFVKEQGN</sequence>
<dbReference type="PANTHER" id="PTHR38795">
    <property type="entry name" value="DUF6604 DOMAIN-CONTAINING PROTEIN"/>
    <property type="match status" value="1"/>
</dbReference>
<proteinExistence type="predicted"/>
<accession>A0A194X3Y6</accession>
<protein>
    <submittedName>
        <fullName evidence="1">Uncharacterized protein</fullName>
    </submittedName>
</protein>
<dbReference type="KEGG" id="psco:LY89DRAFT_124635"/>
<reference evidence="1 2" key="1">
    <citation type="submission" date="2015-10" db="EMBL/GenBank/DDBJ databases">
        <title>Full genome of DAOMC 229536 Phialocephala scopiformis, a fungal endophyte of spruce producing the potent anti-insectan compound rugulosin.</title>
        <authorList>
            <consortium name="DOE Joint Genome Institute"/>
            <person name="Walker A.K."/>
            <person name="Frasz S.L."/>
            <person name="Seifert K.A."/>
            <person name="Miller J.D."/>
            <person name="Mondo S.J."/>
            <person name="Labutti K."/>
            <person name="Lipzen A."/>
            <person name="Dockter R."/>
            <person name="Kennedy M."/>
            <person name="Grigoriev I.V."/>
            <person name="Spatafora J.W."/>
        </authorList>
    </citation>
    <scope>NUCLEOTIDE SEQUENCE [LARGE SCALE GENOMIC DNA]</scope>
    <source>
        <strain evidence="1 2">CBS 120377</strain>
    </source>
</reference>
<organism evidence="1 2">
    <name type="scientific">Mollisia scopiformis</name>
    <name type="common">Conifer needle endophyte fungus</name>
    <name type="synonym">Phialocephala scopiformis</name>
    <dbReference type="NCBI Taxonomy" id="149040"/>
    <lineage>
        <taxon>Eukaryota</taxon>
        <taxon>Fungi</taxon>
        <taxon>Dikarya</taxon>
        <taxon>Ascomycota</taxon>
        <taxon>Pezizomycotina</taxon>
        <taxon>Leotiomycetes</taxon>
        <taxon>Helotiales</taxon>
        <taxon>Mollisiaceae</taxon>
        <taxon>Mollisia</taxon>
    </lineage>
</organism>
<dbReference type="Proteomes" id="UP000070700">
    <property type="component" value="Unassembled WGS sequence"/>
</dbReference>
<dbReference type="STRING" id="149040.A0A194X3Y6"/>
<dbReference type="GeneID" id="28814911"/>
<dbReference type="PANTHER" id="PTHR38795:SF1">
    <property type="entry name" value="DUF6604 DOMAIN-CONTAINING PROTEIN"/>
    <property type="match status" value="1"/>
</dbReference>
<evidence type="ECO:0000313" key="1">
    <source>
        <dbReference type="EMBL" id="KUJ14900.1"/>
    </source>
</evidence>
<dbReference type="RefSeq" id="XP_018069255.1">
    <property type="nucleotide sequence ID" value="XM_018205185.1"/>
</dbReference>
<evidence type="ECO:0000313" key="2">
    <source>
        <dbReference type="Proteomes" id="UP000070700"/>
    </source>
</evidence>